<organism evidence="1 2">
    <name type="scientific">Handelsmanbacteria sp. (strain RIFCSPLOWO2_12_FULL_64_10)</name>
    <dbReference type="NCBI Taxonomy" id="1817868"/>
    <lineage>
        <taxon>Bacteria</taxon>
        <taxon>Candidatus Handelsmaniibacteriota</taxon>
    </lineage>
</organism>
<dbReference type="EMBL" id="MFKF01000195">
    <property type="protein sequence ID" value="OGG51059.1"/>
    <property type="molecule type" value="Genomic_DNA"/>
</dbReference>
<dbReference type="Proteomes" id="UP000178606">
    <property type="component" value="Unassembled WGS sequence"/>
</dbReference>
<name>A0A1F6CPE0_HANXR</name>
<dbReference type="InterPro" id="IPR006175">
    <property type="entry name" value="YjgF/YER057c/UK114"/>
</dbReference>
<evidence type="ECO:0008006" key="3">
    <source>
        <dbReference type="Google" id="ProtNLM"/>
    </source>
</evidence>
<proteinExistence type="predicted"/>
<dbReference type="SUPFAM" id="SSF55298">
    <property type="entry name" value="YjgF-like"/>
    <property type="match status" value="1"/>
</dbReference>
<sequence length="136" mass="14583">MAGAKEGRRNVNTGRSYEEEHHYSRAVRMGDVVYVSGTTSVQVGEAVACPFDAYGQTLATLRWIRWAVEQQGLSFRDVVRTRSYVVGEENVEAVARGLRETLGEFGPAATVVGVPALGRPSILVEIEATAVEGAGG</sequence>
<protein>
    <recommendedName>
        <fullName evidence="3">RidA family protein</fullName>
    </recommendedName>
</protein>
<dbReference type="Gene3D" id="3.30.1330.40">
    <property type="entry name" value="RutC-like"/>
    <property type="match status" value="1"/>
</dbReference>
<evidence type="ECO:0000313" key="2">
    <source>
        <dbReference type="Proteomes" id="UP000178606"/>
    </source>
</evidence>
<dbReference type="AlphaFoldDB" id="A0A1F6CPE0"/>
<dbReference type="PANTHER" id="PTHR43857">
    <property type="entry name" value="BLR7761 PROTEIN"/>
    <property type="match status" value="1"/>
</dbReference>
<comment type="caution">
    <text evidence="1">The sequence shown here is derived from an EMBL/GenBank/DDBJ whole genome shotgun (WGS) entry which is preliminary data.</text>
</comment>
<accession>A0A1F6CPE0</accession>
<reference evidence="1 2" key="1">
    <citation type="journal article" date="2016" name="Nat. Commun.">
        <title>Thousands of microbial genomes shed light on interconnected biogeochemical processes in an aquifer system.</title>
        <authorList>
            <person name="Anantharaman K."/>
            <person name="Brown C.T."/>
            <person name="Hug L.A."/>
            <person name="Sharon I."/>
            <person name="Castelle C.J."/>
            <person name="Probst A.J."/>
            <person name="Thomas B.C."/>
            <person name="Singh A."/>
            <person name="Wilkins M.J."/>
            <person name="Karaoz U."/>
            <person name="Brodie E.L."/>
            <person name="Williams K.H."/>
            <person name="Hubbard S.S."/>
            <person name="Banfield J.F."/>
        </authorList>
    </citation>
    <scope>NUCLEOTIDE SEQUENCE [LARGE SCALE GENOMIC DNA]</scope>
    <source>
        <strain evidence="2">RIFCSPLOWO2_12_FULL_64_10</strain>
    </source>
</reference>
<dbReference type="Pfam" id="PF01042">
    <property type="entry name" value="Ribonuc_L-PSP"/>
    <property type="match status" value="1"/>
</dbReference>
<evidence type="ECO:0000313" key="1">
    <source>
        <dbReference type="EMBL" id="OGG51059.1"/>
    </source>
</evidence>
<dbReference type="InterPro" id="IPR035959">
    <property type="entry name" value="RutC-like_sf"/>
</dbReference>
<gene>
    <name evidence="1" type="ORF">A3F84_19070</name>
</gene>
<dbReference type="PANTHER" id="PTHR43857:SF1">
    <property type="entry name" value="YJGH FAMILY PROTEIN"/>
    <property type="match status" value="1"/>
</dbReference>